<name>A0A0G1MEG7_9BACT</name>
<dbReference type="SUPFAM" id="SSF53254">
    <property type="entry name" value="Phosphoglycerate mutase-like"/>
    <property type="match status" value="1"/>
</dbReference>
<feature type="region of interest" description="Disordered" evidence="1">
    <location>
        <begin position="23"/>
        <end position="44"/>
    </location>
</feature>
<reference evidence="2 3" key="1">
    <citation type="journal article" date="2015" name="Nature">
        <title>rRNA introns, odd ribosomes, and small enigmatic genomes across a large radiation of phyla.</title>
        <authorList>
            <person name="Brown C.T."/>
            <person name="Hug L.A."/>
            <person name="Thomas B.C."/>
            <person name="Sharon I."/>
            <person name="Castelle C.J."/>
            <person name="Singh A."/>
            <person name="Wilkins M.J."/>
            <person name="Williams K.H."/>
            <person name="Banfield J.F."/>
        </authorList>
    </citation>
    <scope>NUCLEOTIDE SEQUENCE [LARGE SCALE GENOMIC DNA]</scope>
</reference>
<evidence type="ECO:0000313" key="2">
    <source>
        <dbReference type="EMBL" id="KKU06492.1"/>
    </source>
</evidence>
<dbReference type="InterPro" id="IPR029033">
    <property type="entry name" value="His_PPase_superfam"/>
</dbReference>
<dbReference type="Proteomes" id="UP000033999">
    <property type="component" value="Unassembled WGS sequence"/>
</dbReference>
<gene>
    <name evidence="2" type="ORF">UX10_C0031G0013</name>
</gene>
<dbReference type="AlphaFoldDB" id="A0A0G1MEG7"/>
<dbReference type="Gene3D" id="3.40.50.1240">
    <property type="entry name" value="Phosphoglycerate mutase-like"/>
    <property type="match status" value="1"/>
</dbReference>
<organism evidence="2 3">
    <name type="scientific">Candidatus Magasanikbacteria bacterium GW2011_GWA2_45_39</name>
    <dbReference type="NCBI Taxonomy" id="1619041"/>
    <lineage>
        <taxon>Bacteria</taxon>
        <taxon>Candidatus Magasanikiibacteriota</taxon>
    </lineage>
</organism>
<sequence length="283" mass="32756">MTQEKPGDFYGFRHQEAKYQLNKRVLDSDNPRGPVSPDEQDFTSDLTEKGKREARAEAEQFFSQFDSAKDAFFFVSSDFVRSVETGKIYLQIAEEMGFEIITPDNPSDQTVEKVGDGKIRHLQNLSLKIDDAVLDQLFNSKNDYLKLAQERRIAFDEDFVGRWKRARSIIEADNKGGWSENWRYHSLAVKEILPEIQTAQEMFDSQFKNLVRLMEFGRKKIEAAKHEKKIRVLAFTHENLFTHWLAEEWGETGLKPGESVLFYYDPEKSLQANVRGKEGPVSV</sequence>
<dbReference type="EMBL" id="LCKX01000031">
    <property type="protein sequence ID" value="KKU06492.1"/>
    <property type="molecule type" value="Genomic_DNA"/>
</dbReference>
<evidence type="ECO:0000256" key="1">
    <source>
        <dbReference type="SAM" id="MobiDB-lite"/>
    </source>
</evidence>
<comment type="caution">
    <text evidence="2">The sequence shown here is derived from an EMBL/GenBank/DDBJ whole genome shotgun (WGS) entry which is preliminary data.</text>
</comment>
<evidence type="ECO:0000313" key="3">
    <source>
        <dbReference type="Proteomes" id="UP000033999"/>
    </source>
</evidence>
<protein>
    <submittedName>
        <fullName evidence="2">Uncharacterized protein</fullName>
    </submittedName>
</protein>
<accession>A0A0G1MEG7</accession>
<proteinExistence type="predicted"/>